<dbReference type="RefSeq" id="WP_148883217.1">
    <property type="nucleotide sequence ID" value="NZ_CP041932.1"/>
</dbReference>
<accession>A0A5C0SMT1</accession>
<feature type="transmembrane region" description="Helical" evidence="6">
    <location>
        <begin position="86"/>
        <end position="107"/>
    </location>
</feature>
<keyword evidence="3 6" id="KW-0812">Transmembrane</keyword>
<evidence type="ECO:0000256" key="5">
    <source>
        <dbReference type="ARBA" id="ARBA00023136"/>
    </source>
</evidence>
<keyword evidence="8" id="KW-1185">Reference proteome</keyword>
<dbReference type="PANTHER" id="PTHR33931">
    <property type="entry name" value="HOLIN-LIKE PROTEIN CIDA-RELATED"/>
    <property type="match status" value="1"/>
</dbReference>
<dbReference type="GeneID" id="41610078"/>
<feature type="transmembrane region" description="Helical" evidence="6">
    <location>
        <begin position="59"/>
        <end position="80"/>
    </location>
</feature>
<dbReference type="Proteomes" id="UP000322631">
    <property type="component" value="Chromosome"/>
</dbReference>
<dbReference type="AlphaFoldDB" id="A0A5C0SMT1"/>
<protein>
    <submittedName>
        <fullName evidence="7">CidA/LrgA family protein</fullName>
    </submittedName>
</protein>
<proteinExistence type="predicted"/>
<evidence type="ECO:0000256" key="3">
    <source>
        <dbReference type="ARBA" id="ARBA00022692"/>
    </source>
</evidence>
<dbReference type="InterPro" id="IPR005538">
    <property type="entry name" value="LrgA/CidA"/>
</dbReference>
<dbReference type="Pfam" id="PF03788">
    <property type="entry name" value="LrgA"/>
    <property type="match status" value="1"/>
</dbReference>
<dbReference type="GO" id="GO:0005886">
    <property type="term" value="C:plasma membrane"/>
    <property type="evidence" value="ECO:0007669"/>
    <property type="project" value="UniProtKB-SubCell"/>
</dbReference>
<evidence type="ECO:0000256" key="1">
    <source>
        <dbReference type="ARBA" id="ARBA00004651"/>
    </source>
</evidence>
<evidence type="ECO:0000256" key="6">
    <source>
        <dbReference type="SAM" id="Phobius"/>
    </source>
</evidence>
<comment type="subcellular location">
    <subcellularLocation>
        <location evidence="1">Cell membrane</location>
        <topology evidence="1">Multi-pass membrane protein</topology>
    </subcellularLocation>
</comment>
<reference evidence="7 8" key="1">
    <citation type="submission" date="2019-07" db="EMBL/GenBank/DDBJ databases">
        <title>Complete genome of Thermococcus acidophilus.</title>
        <authorList>
            <person name="Li X."/>
        </authorList>
    </citation>
    <scope>NUCLEOTIDE SEQUENCE [LARGE SCALE GENOMIC DNA]</scope>
    <source>
        <strain evidence="7 8">SY113</strain>
    </source>
</reference>
<sequence>MRPYRGLAIIFGFYALGEFTTYVLNLTIPGSVLGMLFLLGALLTGAIKLEWVEGEAELFVRNMSVMFIPPGVGIVAYLGLIKSQAVPIFVALILSFLVTLVVTAKTVEFLRREEK</sequence>
<feature type="transmembrane region" description="Helical" evidence="6">
    <location>
        <begin position="27"/>
        <end position="47"/>
    </location>
</feature>
<organism evidence="7 8">
    <name type="scientific">Thermococcus aciditolerans</name>
    <dbReference type="NCBI Taxonomy" id="2598455"/>
    <lineage>
        <taxon>Archaea</taxon>
        <taxon>Methanobacteriati</taxon>
        <taxon>Methanobacteriota</taxon>
        <taxon>Thermococci</taxon>
        <taxon>Thermococcales</taxon>
        <taxon>Thermococcaceae</taxon>
        <taxon>Thermococcus</taxon>
    </lineage>
</organism>
<dbReference type="KEGG" id="them:FPV09_09445"/>
<gene>
    <name evidence="7" type="ORF">FPV09_09445</name>
</gene>
<keyword evidence="2" id="KW-1003">Cell membrane</keyword>
<evidence type="ECO:0000313" key="8">
    <source>
        <dbReference type="Proteomes" id="UP000322631"/>
    </source>
</evidence>
<dbReference type="EMBL" id="CP041932">
    <property type="protein sequence ID" value="QEK15282.1"/>
    <property type="molecule type" value="Genomic_DNA"/>
</dbReference>
<evidence type="ECO:0000313" key="7">
    <source>
        <dbReference type="EMBL" id="QEK15282.1"/>
    </source>
</evidence>
<keyword evidence="5 6" id="KW-0472">Membrane</keyword>
<evidence type="ECO:0000256" key="4">
    <source>
        <dbReference type="ARBA" id="ARBA00022989"/>
    </source>
</evidence>
<evidence type="ECO:0000256" key="2">
    <source>
        <dbReference type="ARBA" id="ARBA00022475"/>
    </source>
</evidence>
<dbReference type="PANTHER" id="PTHR33931:SF2">
    <property type="entry name" value="HOLIN-LIKE PROTEIN CIDA"/>
    <property type="match status" value="1"/>
</dbReference>
<keyword evidence="4 6" id="KW-1133">Transmembrane helix</keyword>
<name>A0A5C0SMT1_9EURY</name>